<keyword evidence="6 9" id="KW-0119">Carbohydrate metabolism</keyword>
<feature type="binding site" evidence="11">
    <location>
        <position position="227"/>
    </location>
    <ligand>
        <name>Zn(2+)</name>
        <dbReference type="ChEBI" id="CHEBI:29105"/>
    </ligand>
</feature>
<dbReference type="Gene3D" id="2.30.40.10">
    <property type="entry name" value="Urease, subunit C, domain 1"/>
    <property type="match status" value="1"/>
</dbReference>
<dbReference type="RefSeq" id="WP_146949477.1">
    <property type="nucleotide sequence ID" value="NZ_VOQF01000008.1"/>
</dbReference>
<dbReference type="SUPFAM" id="SSF51556">
    <property type="entry name" value="Metallo-dependent hydrolases"/>
    <property type="match status" value="1"/>
</dbReference>
<dbReference type="Proteomes" id="UP000321363">
    <property type="component" value="Unassembled WGS sequence"/>
</dbReference>
<evidence type="ECO:0000313" key="14">
    <source>
        <dbReference type="Proteomes" id="UP000321363"/>
    </source>
</evidence>
<comment type="pathway">
    <text evidence="8">Amino-sugar metabolism; N-acetylneuraminate degradation; D-fructose 6-phosphate from N-acetylneuraminate: step 4/5.</text>
</comment>
<evidence type="ECO:0000259" key="12">
    <source>
        <dbReference type="Pfam" id="PF01979"/>
    </source>
</evidence>
<comment type="catalytic activity">
    <reaction evidence="7">
        <text>N-acetyl-D-glucosamine 6-phosphate + H2O = D-glucosamine 6-phosphate + acetate</text>
        <dbReference type="Rhea" id="RHEA:22936"/>
        <dbReference type="ChEBI" id="CHEBI:15377"/>
        <dbReference type="ChEBI" id="CHEBI:30089"/>
        <dbReference type="ChEBI" id="CHEBI:57513"/>
        <dbReference type="ChEBI" id="CHEBI:58725"/>
        <dbReference type="EC" id="3.5.1.25"/>
    </reaction>
</comment>
<dbReference type="OrthoDB" id="9776488at2"/>
<feature type="domain" description="Amidohydrolase-related" evidence="12">
    <location>
        <begin position="60"/>
        <end position="390"/>
    </location>
</feature>
<dbReference type="GO" id="GO:0006046">
    <property type="term" value="P:N-acetylglucosamine catabolic process"/>
    <property type="evidence" value="ECO:0007669"/>
    <property type="project" value="TreeGrafter"/>
</dbReference>
<evidence type="ECO:0000256" key="7">
    <source>
        <dbReference type="ARBA" id="ARBA00047647"/>
    </source>
</evidence>
<feature type="binding site" evidence="11">
    <location>
        <position position="140"/>
    </location>
    <ligand>
        <name>Zn(2+)</name>
        <dbReference type="ChEBI" id="CHEBI:29105"/>
    </ligand>
</feature>
<dbReference type="InterPro" id="IPR011059">
    <property type="entry name" value="Metal-dep_hydrolase_composite"/>
</dbReference>
<evidence type="ECO:0000256" key="10">
    <source>
        <dbReference type="PIRSR" id="PIRSR038994-1"/>
    </source>
</evidence>
<keyword evidence="5 9" id="KW-0378">Hydrolase</keyword>
<keyword evidence="4 11" id="KW-0479">Metal-binding</keyword>
<dbReference type="GO" id="GO:0008448">
    <property type="term" value="F:N-acetylglucosamine-6-phosphate deacetylase activity"/>
    <property type="evidence" value="ECO:0007669"/>
    <property type="project" value="UniProtKB-EC"/>
</dbReference>
<dbReference type="FunFam" id="3.20.20.140:FF:000004">
    <property type="entry name" value="N-acetylglucosamine-6-phosphate deacetylase"/>
    <property type="match status" value="1"/>
</dbReference>
<accession>A0A5C6W1M4</accession>
<dbReference type="PIRSF" id="PIRSF038994">
    <property type="entry name" value="NagA"/>
    <property type="match status" value="1"/>
</dbReference>
<dbReference type="InterPro" id="IPR006680">
    <property type="entry name" value="Amidohydro-rel"/>
</dbReference>
<dbReference type="CDD" id="cd00854">
    <property type="entry name" value="NagA"/>
    <property type="match status" value="1"/>
</dbReference>
<evidence type="ECO:0000256" key="8">
    <source>
        <dbReference type="ARBA" id="ARBA00060590"/>
    </source>
</evidence>
<dbReference type="GO" id="GO:0046872">
    <property type="term" value="F:metal ion binding"/>
    <property type="evidence" value="ECO:0007669"/>
    <property type="project" value="UniProtKB-KW"/>
</dbReference>
<dbReference type="EMBL" id="VOQF01000008">
    <property type="protein sequence ID" value="TXC89679.1"/>
    <property type="molecule type" value="Genomic_DNA"/>
</dbReference>
<evidence type="ECO:0000256" key="5">
    <source>
        <dbReference type="ARBA" id="ARBA00022801"/>
    </source>
</evidence>
<reference evidence="13 14" key="1">
    <citation type="journal article" date="2005" name="Int. J. Syst. Evol. Microbiol.">
        <title>Bacillus litoralis sp. nov., isolated from a tidal flat of the Yellow Sea in Korea.</title>
        <authorList>
            <person name="Yoon J.H."/>
            <person name="Oh T.K."/>
        </authorList>
    </citation>
    <scope>NUCLEOTIDE SEQUENCE [LARGE SCALE GENOMIC DNA]</scope>
    <source>
        <strain evidence="13 14">SW-211</strain>
    </source>
</reference>
<feature type="active site" description="Proton donor/acceptor" evidence="10">
    <location>
        <position position="285"/>
    </location>
</feature>
<dbReference type="Pfam" id="PF01979">
    <property type="entry name" value="Amidohydro_1"/>
    <property type="match status" value="1"/>
</dbReference>
<sequence length="402" mass="44476">MHSYPSKIIVKNGTIYSEDKVIDNGFLMIDDDKISSIGTIDKLPKSEDYHVINLPSNYRIIPGMIDIHIHGANGADTMDATKESLDVIASTLPKEGTTSFLATTITEDSIAIEKALHNTGTYIQNSQTQGFAEVLGIHLEGPFIHENKAGAQPVKHILPPNISTFKRWQEISSNQIKLVSLAPELTGGIDLIKYLKQQNVISSIAHSQATYDEVVHAIQHGTSHVTHLFNQMTGLHHREPGIVGAAFLRDELMVELISDGIHIRPEIVKLAYKQLSDDRMILITDSMRAKWLENGKYDLGGQLVTVTDGKALLEEDTLAGSVLKMIDAFKNIQLYTGCSIISAIKMTSENPAKQLNMFDRKGSISTGKDADLVILDEKMDVFMTICKGKIAYTKQEENEYTL</sequence>
<gene>
    <name evidence="13" type="primary">nagA</name>
    <name evidence="13" type="ORF">FS935_15015</name>
</gene>
<proteinExistence type="inferred from homology"/>
<comment type="similarity">
    <text evidence="1 9">Belongs to the metallo-dependent hydrolases superfamily. NagA family.</text>
</comment>
<dbReference type="SUPFAM" id="SSF51338">
    <property type="entry name" value="Composite domain of metallo-dependent hydrolases"/>
    <property type="match status" value="1"/>
</dbReference>
<organism evidence="13 14">
    <name type="scientific">Metabacillus litoralis</name>
    <dbReference type="NCBI Taxonomy" id="152268"/>
    <lineage>
        <taxon>Bacteria</taxon>
        <taxon>Bacillati</taxon>
        <taxon>Bacillota</taxon>
        <taxon>Bacilli</taxon>
        <taxon>Bacillales</taxon>
        <taxon>Bacillaceae</taxon>
        <taxon>Metabacillus</taxon>
    </lineage>
</organism>
<evidence type="ECO:0000256" key="1">
    <source>
        <dbReference type="ARBA" id="ARBA00010716"/>
    </source>
</evidence>
<dbReference type="NCBIfam" id="TIGR00221">
    <property type="entry name" value="nagA"/>
    <property type="match status" value="1"/>
</dbReference>
<dbReference type="InterPro" id="IPR032466">
    <property type="entry name" value="Metal_Hydrolase"/>
</dbReference>
<dbReference type="PANTHER" id="PTHR11113:SF14">
    <property type="entry name" value="N-ACETYLGLUCOSAMINE-6-PHOSPHATE DEACETYLASE"/>
    <property type="match status" value="1"/>
</dbReference>
<evidence type="ECO:0000256" key="3">
    <source>
        <dbReference type="ARBA" id="ARBA00018029"/>
    </source>
</evidence>
<evidence type="ECO:0000256" key="4">
    <source>
        <dbReference type="ARBA" id="ARBA00022723"/>
    </source>
</evidence>
<keyword evidence="14" id="KW-1185">Reference proteome</keyword>
<dbReference type="AlphaFoldDB" id="A0A5C6W1M4"/>
<name>A0A5C6W1M4_9BACI</name>
<dbReference type="Gene3D" id="3.20.20.140">
    <property type="entry name" value="Metal-dependent hydrolases"/>
    <property type="match status" value="1"/>
</dbReference>
<comment type="caution">
    <text evidence="13">The sequence shown here is derived from an EMBL/GenBank/DDBJ whole genome shotgun (WGS) entry which is preliminary data.</text>
</comment>
<evidence type="ECO:0000256" key="2">
    <source>
        <dbReference type="ARBA" id="ARBA00011899"/>
    </source>
</evidence>
<feature type="binding site" evidence="11">
    <location>
        <position position="206"/>
    </location>
    <ligand>
        <name>Zn(2+)</name>
        <dbReference type="ChEBI" id="CHEBI:29105"/>
    </ligand>
</feature>
<evidence type="ECO:0000313" key="13">
    <source>
        <dbReference type="EMBL" id="TXC89679.1"/>
    </source>
</evidence>
<comment type="cofactor">
    <cofactor evidence="11">
        <name>a divalent metal cation</name>
        <dbReference type="ChEBI" id="CHEBI:60240"/>
    </cofactor>
    <text evidence="11">Binds 1 divalent metal cation per subunit.</text>
</comment>
<protein>
    <recommendedName>
        <fullName evidence="3">N-acetylglucosamine-6-phosphate deacetylase</fullName>
        <ecNumber evidence="2">3.5.1.25</ecNumber>
    </recommendedName>
</protein>
<dbReference type="PANTHER" id="PTHR11113">
    <property type="entry name" value="N-ACETYLGLUCOSAMINE-6-PHOSPHATE DEACETYLASE"/>
    <property type="match status" value="1"/>
</dbReference>
<evidence type="ECO:0000256" key="9">
    <source>
        <dbReference type="PIRNR" id="PIRNR038994"/>
    </source>
</evidence>
<dbReference type="InterPro" id="IPR003764">
    <property type="entry name" value="GlcNAc_6-P_deAcase"/>
</dbReference>
<dbReference type="EC" id="3.5.1.25" evidence="2"/>
<evidence type="ECO:0000256" key="6">
    <source>
        <dbReference type="ARBA" id="ARBA00023277"/>
    </source>
</evidence>
<evidence type="ECO:0000256" key="11">
    <source>
        <dbReference type="PIRSR" id="PIRSR038994-3"/>
    </source>
</evidence>